<feature type="transmembrane region" description="Helical" evidence="8">
    <location>
        <begin position="63"/>
        <end position="89"/>
    </location>
</feature>
<proteinExistence type="inferred from homology"/>
<dbReference type="RefSeq" id="WP_386764065.1">
    <property type="nucleotide sequence ID" value="NZ_JBHSTI010000008.1"/>
</dbReference>
<dbReference type="InterPro" id="IPR026030">
    <property type="entry name" value="Pur-cyt_permease_Fcy2/21/22"/>
</dbReference>
<gene>
    <name evidence="9" type="ORF">ACFQGU_03965</name>
</gene>
<evidence type="ECO:0000313" key="10">
    <source>
        <dbReference type="Proteomes" id="UP001596138"/>
    </source>
</evidence>
<dbReference type="Gene3D" id="1.10.4160.10">
    <property type="entry name" value="Hydantoin permease"/>
    <property type="match status" value="1"/>
</dbReference>
<protein>
    <submittedName>
        <fullName evidence="9">Purine-cytosine permease family protein</fullName>
    </submittedName>
</protein>
<reference evidence="10" key="1">
    <citation type="journal article" date="2019" name="Int. J. Syst. Evol. Microbiol.">
        <title>The Global Catalogue of Microorganisms (GCM) 10K type strain sequencing project: providing services to taxonomists for standard genome sequencing and annotation.</title>
        <authorList>
            <consortium name="The Broad Institute Genomics Platform"/>
            <consortium name="The Broad Institute Genome Sequencing Center for Infectious Disease"/>
            <person name="Wu L."/>
            <person name="Ma J."/>
        </authorList>
    </citation>
    <scope>NUCLEOTIDE SEQUENCE [LARGE SCALE GENOMIC DNA]</scope>
    <source>
        <strain evidence="10">CGMCC 4.7317</strain>
    </source>
</reference>
<evidence type="ECO:0000256" key="1">
    <source>
        <dbReference type="ARBA" id="ARBA00004141"/>
    </source>
</evidence>
<feature type="transmembrane region" description="Helical" evidence="8">
    <location>
        <begin position="452"/>
        <end position="471"/>
    </location>
</feature>
<dbReference type="Pfam" id="PF02133">
    <property type="entry name" value="Transp_cyt_pur"/>
    <property type="match status" value="1"/>
</dbReference>
<keyword evidence="5 8" id="KW-1133">Transmembrane helix</keyword>
<dbReference type="Proteomes" id="UP001596138">
    <property type="component" value="Unassembled WGS sequence"/>
</dbReference>
<keyword evidence="4 8" id="KW-0812">Transmembrane</keyword>
<feature type="transmembrane region" description="Helical" evidence="8">
    <location>
        <begin position="211"/>
        <end position="234"/>
    </location>
</feature>
<dbReference type="PANTHER" id="PTHR31806">
    <property type="entry name" value="PURINE-CYTOSINE PERMEASE FCY2-RELATED"/>
    <property type="match status" value="1"/>
</dbReference>
<sequence>MDQATVESTTAEHHAVEQHGVDTIPDVERTSRPRDVVGILWGGNLALSVAVFGWLVVLYGLGWWASVSAILVGTLVGSLAVAPLSLLGFRSGTNNSVTSGAYFGVRGRLIASVIGLLLCLGYVALTVWTGGEAVVVGLDRARGTEGTDGELAIGYVVIAALVAAVGIYGYRWLVRVNKLIVPLVGGAMLLTVIGLWGSFDASYAGTPDEYILGGFWPTWLLAALTAGVAGPVSYVTQTGDWTRYISPRRHDPRRLVGAAFVGLFVGLIVPTLFGAFVSVVAFDPDSFVAGLVNGVPSWLLLPVIAAAVVGSLGQGGMNLYSMGLDLDAILPRLTRTQATVTVAVVSTALVFLGRFVWSAETAVTTFVVVLTSLATPWAVITMIAFTRTRGRFDEPSLQVFNRRETGGAYWYTAGWNGAAVVAWLAGSVVGVLSNSTDVYAGPIADALGGVDASFLTSAVVAGLVYLALVAARPAALAAVGSSEGKAS</sequence>
<evidence type="ECO:0000256" key="7">
    <source>
        <dbReference type="PIRNR" id="PIRNR002744"/>
    </source>
</evidence>
<feature type="transmembrane region" description="Helical" evidence="8">
    <location>
        <begin position="109"/>
        <end position="131"/>
    </location>
</feature>
<feature type="transmembrane region" description="Helical" evidence="8">
    <location>
        <begin position="407"/>
        <end position="432"/>
    </location>
</feature>
<feature type="transmembrane region" description="Helical" evidence="8">
    <location>
        <begin position="297"/>
        <end position="317"/>
    </location>
</feature>
<evidence type="ECO:0000256" key="6">
    <source>
        <dbReference type="ARBA" id="ARBA00023136"/>
    </source>
</evidence>
<evidence type="ECO:0000313" key="9">
    <source>
        <dbReference type="EMBL" id="MFC6237019.1"/>
    </source>
</evidence>
<comment type="similarity">
    <text evidence="2 7">Belongs to the purine-cytosine permease (2.A.39) family.</text>
</comment>
<feature type="transmembrane region" description="Helical" evidence="8">
    <location>
        <begin position="338"/>
        <end position="357"/>
    </location>
</feature>
<evidence type="ECO:0000256" key="4">
    <source>
        <dbReference type="ARBA" id="ARBA00022692"/>
    </source>
</evidence>
<organism evidence="9 10">
    <name type="scientific">Longivirga aurantiaca</name>
    <dbReference type="NCBI Taxonomy" id="1837743"/>
    <lineage>
        <taxon>Bacteria</taxon>
        <taxon>Bacillati</taxon>
        <taxon>Actinomycetota</taxon>
        <taxon>Actinomycetes</taxon>
        <taxon>Sporichthyales</taxon>
        <taxon>Sporichthyaceae</taxon>
        <taxon>Longivirga</taxon>
    </lineage>
</organism>
<name>A0ABW1SYA6_9ACTN</name>
<comment type="subcellular location">
    <subcellularLocation>
        <location evidence="1">Membrane</location>
        <topology evidence="1">Multi-pass membrane protein</topology>
    </subcellularLocation>
</comment>
<feature type="transmembrane region" description="Helical" evidence="8">
    <location>
        <begin position="363"/>
        <end position="386"/>
    </location>
</feature>
<evidence type="ECO:0000256" key="2">
    <source>
        <dbReference type="ARBA" id="ARBA00008974"/>
    </source>
</evidence>
<feature type="transmembrane region" description="Helical" evidence="8">
    <location>
        <begin position="36"/>
        <end position="57"/>
    </location>
</feature>
<feature type="transmembrane region" description="Helical" evidence="8">
    <location>
        <begin position="151"/>
        <end position="170"/>
    </location>
</feature>
<dbReference type="InterPro" id="IPR001248">
    <property type="entry name" value="Pur-cyt_permease"/>
</dbReference>
<evidence type="ECO:0000256" key="3">
    <source>
        <dbReference type="ARBA" id="ARBA00022448"/>
    </source>
</evidence>
<keyword evidence="10" id="KW-1185">Reference proteome</keyword>
<comment type="caution">
    <text evidence="9">The sequence shown here is derived from an EMBL/GenBank/DDBJ whole genome shotgun (WGS) entry which is preliminary data.</text>
</comment>
<keyword evidence="6 7" id="KW-0472">Membrane</keyword>
<feature type="transmembrane region" description="Helical" evidence="8">
    <location>
        <begin position="255"/>
        <end position="277"/>
    </location>
</feature>
<dbReference type="PIRSF" id="PIRSF002744">
    <property type="entry name" value="Pur-cyt_permease"/>
    <property type="match status" value="1"/>
</dbReference>
<evidence type="ECO:0000256" key="5">
    <source>
        <dbReference type="ARBA" id="ARBA00022989"/>
    </source>
</evidence>
<feature type="transmembrane region" description="Helical" evidence="8">
    <location>
        <begin position="179"/>
        <end position="199"/>
    </location>
</feature>
<dbReference type="PANTHER" id="PTHR31806:SF1">
    <property type="entry name" value="PURINE-CYTOSINE PERMEASE FCY2-RELATED"/>
    <property type="match status" value="1"/>
</dbReference>
<dbReference type="EMBL" id="JBHSTI010000008">
    <property type="protein sequence ID" value="MFC6237019.1"/>
    <property type="molecule type" value="Genomic_DNA"/>
</dbReference>
<accession>A0ABW1SYA6</accession>
<evidence type="ECO:0000256" key="8">
    <source>
        <dbReference type="SAM" id="Phobius"/>
    </source>
</evidence>
<keyword evidence="3 7" id="KW-0813">Transport</keyword>